<accession>A0A6V8MSZ0</accession>
<dbReference type="RefSeq" id="WP_183345866.1">
    <property type="nucleotide sequence ID" value="NZ_BLXY01000001.1"/>
</dbReference>
<dbReference type="EMBL" id="BLXY01000001">
    <property type="protein sequence ID" value="GFO63162.1"/>
    <property type="molecule type" value="Genomic_DNA"/>
</dbReference>
<dbReference type="InterPro" id="IPR010985">
    <property type="entry name" value="Ribbon_hlx_hlx"/>
</dbReference>
<gene>
    <name evidence="2" type="ORF">GMPD_10810</name>
</gene>
<dbReference type="Proteomes" id="UP000568888">
    <property type="component" value="Unassembled WGS sequence"/>
</dbReference>
<dbReference type="SUPFAM" id="SSF47598">
    <property type="entry name" value="Ribbon-helix-helix"/>
    <property type="match status" value="1"/>
</dbReference>
<dbReference type="GO" id="GO:0006355">
    <property type="term" value="P:regulation of DNA-templated transcription"/>
    <property type="evidence" value="ECO:0007669"/>
    <property type="project" value="InterPro"/>
</dbReference>
<evidence type="ECO:0000313" key="3">
    <source>
        <dbReference type="Proteomes" id="UP000568888"/>
    </source>
</evidence>
<sequence length="175" mass="19404">MKSIHVRLSDEEEEQLLRLAEASGRTVSEVVREALFAHPERSAALRPATSAEVEELGKRLDVWAGKVDLTCEKLAVLEGVLAEVFELKGGQAELAGRVENAEEELRALSQNVTRLVDLQVEEREAPFGMSRAFMQVATMAAFTLARGTFSHNPEAWEPYKEEARRRALKTEGGTP</sequence>
<protein>
    <submittedName>
        <fullName evidence="2">Uncharacterized protein</fullName>
    </submittedName>
</protein>
<reference evidence="3" key="1">
    <citation type="submission" date="2020-06" db="EMBL/GenBank/DDBJ databases">
        <title>Draft genomic sequecing of Geomonas sp. Red736.</title>
        <authorList>
            <person name="Itoh H."/>
            <person name="Xu Z.X."/>
            <person name="Ushijima N."/>
            <person name="Masuda Y."/>
            <person name="Shiratori Y."/>
            <person name="Senoo K."/>
        </authorList>
    </citation>
    <scope>NUCLEOTIDE SEQUENCE [LARGE SCALE GENOMIC DNA]</scope>
    <source>
        <strain evidence="3">Red736</strain>
    </source>
</reference>
<keyword evidence="1" id="KW-0175">Coiled coil</keyword>
<comment type="caution">
    <text evidence="2">The sequence shown here is derived from an EMBL/GenBank/DDBJ whole genome shotgun (WGS) entry which is preliminary data.</text>
</comment>
<proteinExistence type="predicted"/>
<dbReference type="AlphaFoldDB" id="A0A6V8MSZ0"/>
<evidence type="ECO:0000313" key="2">
    <source>
        <dbReference type="EMBL" id="GFO63162.1"/>
    </source>
</evidence>
<dbReference type="CDD" id="cd21631">
    <property type="entry name" value="RHH_CopG_NikR-like"/>
    <property type="match status" value="1"/>
</dbReference>
<organism evidence="2 3">
    <name type="scientific">Geomonas paludis</name>
    <dbReference type="NCBI Taxonomy" id="2740185"/>
    <lineage>
        <taxon>Bacteria</taxon>
        <taxon>Pseudomonadati</taxon>
        <taxon>Thermodesulfobacteriota</taxon>
        <taxon>Desulfuromonadia</taxon>
        <taxon>Geobacterales</taxon>
        <taxon>Geobacteraceae</taxon>
        <taxon>Geomonas</taxon>
    </lineage>
</organism>
<evidence type="ECO:0000256" key="1">
    <source>
        <dbReference type="SAM" id="Coils"/>
    </source>
</evidence>
<name>A0A6V8MSZ0_9BACT</name>
<feature type="coiled-coil region" evidence="1">
    <location>
        <begin position="91"/>
        <end position="118"/>
    </location>
</feature>